<dbReference type="EMBL" id="SJST01000002">
    <property type="protein sequence ID" value="TCD15152.1"/>
    <property type="molecule type" value="Genomic_DNA"/>
</dbReference>
<reference evidence="1 2" key="1">
    <citation type="journal article" date="2015" name="Antonie Van Leeuwenhoek">
        <title>Oricola cellulosilytica gen. nov., sp. nov., a cellulose-degrading bacterium of the family Phyllobacteriaceae isolated from surface seashore water, and emended descriptions of Mesorhizobium loti and Phyllobacterium myrsinacearum.</title>
        <authorList>
            <person name="Hameed A."/>
            <person name="Shahina M."/>
            <person name="Lai W.A."/>
            <person name="Lin S.Y."/>
            <person name="Young L.S."/>
            <person name="Liu Y.C."/>
            <person name="Hsu Y.H."/>
            <person name="Young C.C."/>
        </authorList>
    </citation>
    <scope>NUCLEOTIDE SEQUENCE [LARGE SCALE GENOMIC DNA]</scope>
    <source>
        <strain evidence="1 2">KCTC 52183</strain>
    </source>
</reference>
<proteinExistence type="predicted"/>
<dbReference type="Proteomes" id="UP000291301">
    <property type="component" value="Unassembled WGS sequence"/>
</dbReference>
<comment type="caution">
    <text evidence="1">The sequence shown here is derived from an EMBL/GenBank/DDBJ whole genome shotgun (WGS) entry which is preliminary data.</text>
</comment>
<dbReference type="AlphaFoldDB" id="A0A4R0PCF4"/>
<sequence>MIEWRPAAIGDLAAVRPHCGARRFNLLCRQISDFPAWTVCLDGKPVAVCGLAPAGPDTYEAWLTVSADLRGRAGVTVIRAILMRTAEIMPWDHLICRIRDGHAAGRRMATLVGFQPTAETLRSTDIRTWHRPPLFGETQKVTAECRP</sequence>
<dbReference type="Gene3D" id="3.40.630.30">
    <property type="match status" value="1"/>
</dbReference>
<name>A0A4R0PCF4_9HYPH</name>
<dbReference type="OrthoDB" id="8448229at2"/>
<keyword evidence="2" id="KW-1185">Reference proteome</keyword>
<evidence type="ECO:0000313" key="1">
    <source>
        <dbReference type="EMBL" id="TCD15152.1"/>
    </source>
</evidence>
<dbReference type="SUPFAM" id="SSF55729">
    <property type="entry name" value="Acyl-CoA N-acyltransferases (Nat)"/>
    <property type="match status" value="1"/>
</dbReference>
<evidence type="ECO:0008006" key="3">
    <source>
        <dbReference type="Google" id="ProtNLM"/>
    </source>
</evidence>
<evidence type="ECO:0000313" key="2">
    <source>
        <dbReference type="Proteomes" id="UP000291301"/>
    </source>
</evidence>
<protein>
    <recommendedName>
        <fullName evidence="3">GNAT family N-acetyltransferase</fullName>
    </recommendedName>
</protein>
<organism evidence="1 2">
    <name type="scientific">Oricola cellulosilytica</name>
    <dbReference type="NCBI Taxonomy" id="1429082"/>
    <lineage>
        <taxon>Bacteria</taxon>
        <taxon>Pseudomonadati</taxon>
        <taxon>Pseudomonadota</taxon>
        <taxon>Alphaproteobacteria</taxon>
        <taxon>Hyphomicrobiales</taxon>
        <taxon>Ahrensiaceae</taxon>
        <taxon>Oricola</taxon>
    </lineage>
</organism>
<accession>A0A4R0PCF4</accession>
<dbReference type="InterPro" id="IPR016181">
    <property type="entry name" value="Acyl_CoA_acyltransferase"/>
</dbReference>
<dbReference type="RefSeq" id="WP_131566861.1">
    <property type="nucleotide sequence ID" value="NZ_JAINFK010000004.1"/>
</dbReference>
<gene>
    <name evidence="1" type="ORF">E0D97_06280</name>
</gene>